<dbReference type="Proteomes" id="UP000032141">
    <property type="component" value="Chromosome C2"/>
</dbReference>
<dbReference type="AlphaFoldDB" id="A0A0D3ANX6"/>
<organism evidence="1 2">
    <name type="scientific">Brassica oleracea var. oleracea</name>
    <dbReference type="NCBI Taxonomy" id="109376"/>
    <lineage>
        <taxon>Eukaryota</taxon>
        <taxon>Viridiplantae</taxon>
        <taxon>Streptophyta</taxon>
        <taxon>Embryophyta</taxon>
        <taxon>Tracheophyta</taxon>
        <taxon>Spermatophyta</taxon>
        <taxon>Magnoliopsida</taxon>
        <taxon>eudicotyledons</taxon>
        <taxon>Gunneridae</taxon>
        <taxon>Pentapetalae</taxon>
        <taxon>rosids</taxon>
        <taxon>malvids</taxon>
        <taxon>Brassicales</taxon>
        <taxon>Brassicaceae</taxon>
        <taxon>Brassiceae</taxon>
        <taxon>Brassica</taxon>
    </lineage>
</organism>
<dbReference type="EnsemblPlants" id="Bo2g057800.1">
    <property type="protein sequence ID" value="Bo2g057800.1"/>
    <property type="gene ID" value="Bo2g057800"/>
</dbReference>
<keyword evidence="2" id="KW-1185">Reference proteome</keyword>
<name>A0A0D3ANX6_BRAOL</name>
<reference evidence="1 2" key="1">
    <citation type="journal article" date="2014" name="Genome Biol.">
        <title>Transcriptome and methylome profiling reveals relics of genome dominance in the mesopolyploid Brassica oleracea.</title>
        <authorList>
            <person name="Parkin I.A."/>
            <person name="Koh C."/>
            <person name="Tang H."/>
            <person name="Robinson S.J."/>
            <person name="Kagale S."/>
            <person name="Clarke W.E."/>
            <person name="Town C.D."/>
            <person name="Nixon J."/>
            <person name="Krishnakumar V."/>
            <person name="Bidwell S.L."/>
            <person name="Denoeud F."/>
            <person name="Belcram H."/>
            <person name="Links M.G."/>
            <person name="Just J."/>
            <person name="Clarke C."/>
            <person name="Bender T."/>
            <person name="Huebert T."/>
            <person name="Mason A.S."/>
            <person name="Pires J.C."/>
            <person name="Barker G."/>
            <person name="Moore J."/>
            <person name="Walley P.G."/>
            <person name="Manoli S."/>
            <person name="Batley J."/>
            <person name="Edwards D."/>
            <person name="Nelson M.N."/>
            <person name="Wang X."/>
            <person name="Paterson A.H."/>
            <person name="King G."/>
            <person name="Bancroft I."/>
            <person name="Chalhoub B."/>
            <person name="Sharpe A.G."/>
        </authorList>
    </citation>
    <scope>NUCLEOTIDE SEQUENCE</scope>
    <source>
        <strain evidence="1 2">cv. TO1000</strain>
    </source>
</reference>
<dbReference type="OMA" id="CSSCTNM"/>
<evidence type="ECO:0000313" key="2">
    <source>
        <dbReference type="Proteomes" id="UP000032141"/>
    </source>
</evidence>
<reference evidence="1" key="2">
    <citation type="submission" date="2015-03" db="UniProtKB">
        <authorList>
            <consortium name="EnsemblPlants"/>
        </authorList>
    </citation>
    <scope>IDENTIFICATION</scope>
</reference>
<dbReference type="PROSITE" id="PS51257">
    <property type="entry name" value="PROKAR_LIPOPROTEIN"/>
    <property type="match status" value="1"/>
</dbReference>
<sequence>MVEITKNHKLYTINLLITFSYSCSSCTNMADTLRRSDLGHRAAFLSPLNNRAQPRR</sequence>
<proteinExistence type="predicted"/>
<dbReference type="HOGENOM" id="CLU_3017010_0_0_1"/>
<evidence type="ECO:0000313" key="1">
    <source>
        <dbReference type="EnsemblPlants" id="Bo2g057800.1"/>
    </source>
</evidence>
<dbReference type="Gramene" id="Bo2g057800.1">
    <property type="protein sequence ID" value="Bo2g057800.1"/>
    <property type="gene ID" value="Bo2g057800"/>
</dbReference>
<accession>A0A0D3ANX6</accession>
<protein>
    <submittedName>
        <fullName evidence="1">Uncharacterized protein</fullName>
    </submittedName>
</protein>